<feature type="region of interest" description="Disordered" evidence="1">
    <location>
        <begin position="249"/>
        <end position="441"/>
    </location>
</feature>
<name>A0AAE0X4H6_9PEZI</name>
<dbReference type="EMBL" id="JAULSO010000003">
    <property type="protein sequence ID" value="KAK3685027.1"/>
    <property type="molecule type" value="Genomic_DNA"/>
</dbReference>
<accession>A0AAE0X4H6</accession>
<feature type="compositionally biased region" description="Low complexity" evidence="1">
    <location>
        <begin position="267"/>
        <end position="277"/>
    </location>
</feature>
<evidence type="ECO:0000259" key="2">
    <source>
        <dbReference type="Pfam" id="PF13919"/>
    </source>
</evidence>
<reference evidence="3" key="2">
    <citation type="submission" date="2023-06" db="EMBL/GenBank/DDBJ databases">
        <authorList>
            <consortium name="Lawrence Berkeley National Laboratory"/>
            <person name="Haridas S."/>
            <person name="Hensen N."/>
            <person name="Bonometti L."/>
            <person name="Westerberg I."/>
            <person name="Brannstrom I.O."/>
            <person name="Guillou S."/>
            <person name="Cros-Aarteil S."/>
            <person name="Calhoun S."/>
            <person name="Kuo A."/>
            <person name="Mondo S."/>
            <person name="Pangilinan J."/>
            <person name="Riley R."/>
            <person name="Labutti K."/>
            <person name="Andreopoulos B."/>
            <person name="Lipzen A."/>
            <person name="Chen C."/>
            <person name="Yanf M."/>
            <person name="Daum C."/>
            <person name="Ng V."/>
            <person name="Clum A."/>
            <person name="Steindorff A."/>
            <person name="Ohm R."/>
            <person name="Martin F."/>
            <person name="Silar P."/>
            <person name="Natvig D."/>
            <person name="Lalanne C."/>
            <person name="Gautier V."/>
            <person name="Ament-Velasquez S.L."/>
            <person name="Kruys A."/>
            <person name="Hutchinson M.I."/>
            <person name="Powell A.J."/>
            <person name="Barry K."/>
            <person name="Miller A.N."/>
            <person name="Grigoriev I.V."/>
            <person name="Debuchy R."/>
            <person name="Gladieux P."/>
            <person name="Thoren M.H."/>
            <person name="Johannesson H."/>
        </authorList>
    </citation>
    <scope>NUCLEOTIDE SEQUENCE</scope>
    <source>
        <strain evidence="3">CBS 314.62</strain>
    </source>
</reference>
<evidence type="ECO:0000313" key="3">
    <source>
        <dbReference type="EMBL" id="KAK3685027.1"/>
    </source>
</evidence>
<keyword evidence="4" id="KW-1185">Reference proteome</keyword>
<dbReference type="Proteomes" id="UP001270362">
    <property type="component" value="Unassembled WGS sequence"/>
</dbReference>
<dbReference type="Pfam" id="PF13919">
    <property type="entry name" value="ASXH"/>
    <property type="match status" value="1"/>
</dbReference>
<evidence type="ECO:0000256" key="1">
    <source>
        <dbReference type="SAM" id="MobiDB-lite"/>
    </source>
</evidence>
<reference evidence="3" key="1">
    <citation type="journal article" date="2023" name="Mol. Phylogenet. Evol.">
        <title>Genome-scale phylogeny and comparative genomics of the fungal order Sordariales.</title>
        <authorList>
            <person name="Hensen N."/>
            <person name="Bonometti L."/>
            <person name="Westerberg I."/>
            <person name="Brannstrom I.O."/>
            <person name="Guillou S."/>
            <person name="Cros-Aarteil S."/>
            <person name="Calhoun S."/>
            <person name="Haridas S."/>
            <person name="Kuo A."/>
            <person name="Mondo S."/>
            <person name="Pangilinan J."/>
            <person name="Riley R."/>
            <person name="LaButti K."/>
            <person name="Andreopoulos B."/>
            <person name="Lipzen A."/>
            <person name="Chen C."/>
            <person name="Yan M."/>
            <person name="Daum C."/>
            <person name="Ng V."/>
            <person name="Clum A."/>
            <person name="Steindorff A."/>
            <person name="Ohm R.A."/>
            <person name="Martin F."/>
            <person name="Silar P."/>
            <person name="Natvig D.O."/>
            <person name="Lalanne C."/>
            <person name="Gautier V."/>
            <person name="Ament-Velasquez S.L."/>
            <person name="Kruys A."/>
            <person name="Hutchinson M.I."/>
            <person name="Powell A.J."/>
            <person name="Barry K."/>
            <person name="Miller A.N."/>
            <person name="Grigoriev I.V."/>
            <person name="Debuchy R."/>
            <person name="Gladieux P."/>
            <person name="Hiltunen Thoren M."/>
            <person name="Johannesson H."/>
        </authorList>
    </citation>
    <scope>NUCLEOTIDE SEQUENCE</scope>
    <source>
        <strain evidence="3">CBS 314.62</strain>
    </source>
</reference>
<feature type="compositionally biased region" description="Polar residues" evidence="1">
    <location>
        <begin position="1"/>
        <end position="15"/>
    </location>
</feature>
<organism evidence="3 4">
    <name type="scientific">Podospora appendiculata</name>
    <dbReference type="NCBI Taxonomy" id="314037"/>
    <lineage>
        <taxon>Eukaryota</taxon>
        <taxon>Fungi</taxon>
        <taxon>Dikarya</taxon>
        <taxon>Ascomycota</taxon>
        <taxon>Pezizomycotina</taxon>
        <taxon>Sordariomycetes</taxon>
        <taxon>Sordariomycetidae</taxon>
        <taxon>Sordariales</taxon>
        <taxon>Podosporaceae</taxon>
        <taxon>Podospora</taxon>
    </lineage>
</organism>
<feature type="compositionally biased region" description="Basic and acidic residues" evidence="1">
    <location>
        <begin position="249"/>
        <end position="266"/>
    </location>
</feature>
<feature type="domain" description="ASX DEUBAD" evidence="2">
    <location>
        <begin position="122"/>
        <end position="247"/>
    </location>
</feature>
<proteinExistence type="predicted"/>
<feature type="region of interest" description="Disordered" evidence="1">
    <location>
        <begin position="1"/>
        <end position="118"/>
    </location>
</feature>
<sequence length="509" mass="55831">MAAGSEISSPLSSPPKSEDGMGNSPPSPLETKPSIREKIQELKKTKEEKQKGALPLAGPHGSDTGDHARLPAKRKAPPPDDNSDSKDIPLAKARPRRSKAPASTPPDPAPVRIKLVPSRITAKERKKWEAPYVFTSTKSPLAHANLREILLLPEAWDILTPEEKADVLSKFPDDTHILNAGTPEACPNRESLRNDDNFRHDCARYRENIEQGRHDHEWLEQAWVAHQKHVRGDFDKHLQKKFEEDWGVKLSNEHPSKRPRLDENSSSRDSASKSSWSPDMFMDSYMRDMATSGSSIKNSSGPTSTPEAAQSSSEILASETSGSNGPEAVDPSLQAVAPDTSSPIESSFEEHISDILSTRCDSPGHSPPLSSPDNHDVSNDNESFSLKGGELDDHRTQQPLSSHEESDAVRPPDTKDENRDNHGENYRLHAHLPASSTPDELETTIPVELLRDSEKKDSCIPISNTVLELKTKPPSSPSCPGPLNPALNHARPNAGVFINSEENDIVAQV</sequence>
<comment type="caution">
    <text evidence="3">The sequence shown here is derived from an EMBL/GenBank/DDBJ whole genome shotgun (WGS) entry which is preliminary data.</text>
</comment>
<protein>
    <submittedName>
        <fullName evidence="3">Asx homology domain-containing protein</fullName>
    </submittedName>
</protein>
<feature type="compositionally biased region" description="Polar residues" evidence="1">
    <location>
        <begin position="291"/>
        <end position="324"/>
    </location>
</feature>
<gene>
    <name evidence="3" type="ORF">B0T22DRAFT_207661</name>
</gene>
<feature type="compositionally biased region" description="Basic and acidic residues" evidence="1">
    <location>
        <begin position="33"/>
        <end position="51"/>
    </location>
</feature>
<dbReference type="AlphaFoldDB" id="A0AAE0X4H6"/>
<feature type="compositionally biased region" description="Basic and acidic residues" evidence="1">
    <location>
        <begin position="389"/>
        <end position="427"/>
    </location>
</feature>
<dbReference type="InterPro" id="IPR028020">
    <property type="entry name" value="ASX_DEUBAD_dom"/>
</dbReference>
<evidence type="ECO:0000313" key="4">
    <source>
        <dbReference type="Proteomes" id="UP001270362"/>
    </source>
</evidence>